<organism evidence="5 6">
    <name type="scientific">Meripilus lineatus</name>
    <dbReference type="NCBI Taxonomy" id="2056292"/>
    <lineage>
        <taxon>Eukaryota</taxon>
        <taxon>Fungi</taxon>
        <taxon>Dikarya</taxon>
        <taxon>Basidiomycota</taxon>
        <taxon>Agaricomycotina</taxon>
        <taxon>Agaricomycetes</taxon>
        <taxon>Polyporales</taxon>
        <taxon>Meripilaceae</taxon>
        <taxon>Meripilus</taxon>
    </lineage>
</organism>
<feature type="region of interest" description="Disordered" evidence="4">
    <location>
        <begin position="190"/>
        <end position="238"/>
    </location>
</feature>
<dbReference type="InterPro" id="IPR036464">
    <property type="entry name" value="Rubisco_LSMT_subst-bd_sf"/>
</dbReference>
<dbReference type="GO" id="GO:0005634">
    <property type="term" value="C:nucleus"/>
    <property type="evidence" value="ECO:0007669"/>
    <property type="project" value="TreeGrafter"/>
</dbReference>
<evidence type="ECO:0000313" key="5">
    <source>
        <dbReference type="EMBL" id="KAJ3491255.1"/>
    </source>
</evidence>
<keyword evidence="1" id="KW-0489">Methyltransferase</keyword>
<feature type="compositionally biased region" description="Polar residues" evidence="4">
    <location>
        <begin position="204"/>
        <end position="213"/>
    </location>
</feature>
<dbReference type="AlphaFoldDB" id="A0AAD5YLL7"/>
<dbReference type="SUPFAM" id="SSF82199">
    <property type="entry name" value="SET domain"/>
    <property type="match status" value="1"/>
</dbReference>
<evidence type="ECO:0000256" key="2">
    <source>
        <dbReference type="ARBA" id="ARBA00022679"/>
    </source>
</evidence>
<evidence type="ECO:0000313" key="6">
    <source>
        <dbReference type="Proteomes" id="UP001212997"/>
    </source>
</evidence>
<dbReference type="GO" id="GO:0016279">
    <property type="term" value="F:protein-lysine N-methyltransferase activity"/>
    <property type="evidence" value="ECO:0007669"/>
    <property type="project" value="TreeGrafter"/>
</dbReference>
<dbReference type="Gene3D" id="3.90.1420.10">
    <property type="entry name" value="Rubisco LSMT, substrate-binding domain"/>
    <property type="match status" value="1"/>
</dbReference>
<dbReference type="InterPro" id="IPR050600">
    <property type="entry name" value="SETD3_SETD6_MTase"/>
</dbReference>
<keyword evidence="2" id="KW-0808">Transferase</keyword>
<evidence type="ECO:0000256" key="3">
    <source>
        <dbReference type="ARBA" id="ARBA00022691"/>
    </source>
</evidence>
<proteinExistence type="predicted"/>
<reference evidence="5" key="1">
    <citation type="submission" date="2022-07" db="EMBL/GenBank/DDBJ databases">
        <title>Genome Sequence of Physisporinus lineatus.</title>
        <authorList>
            <person name="Buettner E."/>
        </authorList>
    </citation>
    <scope>NUCLEOTIDE SEQUENCE</scope>
    <source>
        <strain evidence="5">VT162</strain>
    </source>
</reference>
<evidence type="ECO:0000256" key="1">
    <source>
        <dbReference type="ARBA" id="ARBA00022603"/>
    </source>
</evidence>
<protein>
    <recommendedName>
        <fullName evidence="7">Ribosomal lysine N-methyltransferase 4</fullName>
    </recommendedName>
</protein>
<dbReference type="GO" id="GO:0032259">
    <property type="term" value="P:methylation"/>
    <property type="evidence" value="ECO:0007669"/>
    <property type="project" value="UniProtKB-KW"/>
</dbReference>
<comment type="caution">
    <text evidence="5">The sequence shown here is derived from an EMBL/GenBank/DDBJ whole genome shotgun (WGS) entry which is preliminary data.</text>
</comment>
<evidence type="ECO:0008006" key="7">
    <source>
        <dbReference type="Google" id="ProtNLM"/>
    </source>
</evidence>
<dbReference type="EMBL" id="JANAWD010000015">
    <property type="protein sequence ID" value="KAJ3491255.1"/>
    <property type="molecule type" value="Genomic_DNA"/>
</dbReference>
<dbReference type="Gene3D" id="3.90.1410.10">
    <property type="entry name" value="set domain protein methyltransferase, domain 1"/>
    <property type="match status" value="2"/>
</dbReference>
<name>A0AAD5YLL7_9APHY</name>
<accession>A0AAD5YLL7</accession>
<keyword evidence="3" id="KW-0949">S-adenosyl-L-methionine</keyword>
<evidence type="ECO:0000256" key="4">
    <source>
        <dbReference type="SAM" id="MobiDB-lite"/>
    </source>
</evidence>
<dbReference type="PANTHER" id="PTHR13271">
    <property type="entry name" value="UNCHARACTERIZED PUTATIVE METHYLTRANSFERASE"/>
    <property type="match status" value="1"/>
</dbReference>
<sequence length="457" mass="51508">MAFAEISGQGRALIALRDISEGHTLFSIPRELTLSTRTSRLPSLIGAQSWKKLDLHTGWVGLILCMMWEEAQGAASYWSGYLGIPPFPNISVRQTSTEMRDCLPDILPTKFDTPMFWNEHELRELQGTSVVDKIGKADAERDYTDKLLPALKSRPDLFPPDQYPVHYSLEKYHIMGSRVLSRSFNVEEWRKPDDDEKDEDENAESGTNTSFQNAMDVDESPADETEPDHAEEQEDSLSLEQLVEADDDSESDDEGAEDPGDVAMVPMADMLNARYQSENAKLFHEERELKMVTTKPVKAGEQISASAKDPPTVEYLWGPPNAHLLRRYGHVDLVSLPSPLEGEGNPEDVVEIRADLLVAATPSRATADSQERIDWWLEFAEDDTFVIGTDCELPKEMVSLVHLLLLPKAEWEKQQKKFKLPKGKPDGTVLPIVIEVLKNRLREYPTSLEASLSHYPF</sequence>
<dbReference type="PANTHER" id="PTHR13271:SF34">
    <property type="entry name" value="N-LYSINE METHYLTRANSFERASE SETD6"/>
    <property type="match status" value="1"/>
</dbReference>
<dbReference type="InterPro" id="IPR046341">
    <property type="entry name" value="SET_dom_sf"/>
</dbReference>
<dbReference type="Proteomes" id="UP001212997">
    <property type="component" value="Unassembled WGS sequence"/>
</dbReference>
<feature type="compositionally biased region" description="Acidic residues" evidence="4">
    <location>
        <begin position="216"/>
        <end position="238"/>
    </location>
</feature>
<keyword evidence="6" id="KW-1185">Reference proteome</keyword>
<gene>
    <name evidence="5" type="ORF">NLI96_g832</name>
</gene>